<feature type="transmembrane region" description="Helical" evidence="7">
    <location>
        <begin position="156"/>
        <end position="176"/>
    </location>
</feature>
<feature type="binding site" evidence="6">
    <location>
        <position position="256"/>
    </location>
    <ligand>
        <name>Zn(2+)</name>
        <dbReference type="ChEBI" id="CHEBI:29105"/>
    </ligand>
</feature>
<sequence length="328" mass="36537">MMMCDVFSIASRLVPRDTTFLQASEVPEEFREPGILSGYRACPATVRSCAGSLVRASNETVNFWTHFIPGVFFLLQALAHMGCSEGPYVVYLFSVAVFMLTSSLAHGFWPVSTRGLDLSFFLDYAAMNIYAFGSACGNYAYYFAPGFHDTTLGRHYVGIAGMLSPICTLIACLSRYPGCWKMQKISRLAGFAVLYTWTNLPLIYNLTVTQRFDDLANELSHVVLLTIAAGVYGSHWPERWFPGSFDIIGSSHNLLHVFGTTAVYYQFCGLRKAKNRGFVPGNSADLQIFSAQVTSMMASVLMTDMVIIVTCLLSKARNFRTKFKHEDF</sequence>
<evidence type="ECO:0000313" key="8">
    <source>
        <dbReference type="EMBL" id="CAD7281288.1"/>
    </source>
</evidence>
<dbReference type="InterPro" id="IPR004254">
    <property type="entry name" value="AdipoR/HlyIII-related"/>
</dbReference>
<dbReference type="EMBL" id="CAJPEX010002746">
    <property type="protein sequence ID" value="CAG0921440.1"/>
    <property type="molecule type" value="Genomic_DNA"/>
</dbReference>
<keyword evidence="4 7" id="KW-1133">Transmembrane helix</keyword>
<keyword evidence="6" id="KW-0862">Zinc</keyword>
<dbReference type="Proteomes" id="UP000678499">
    <property type="component" value="Unassembled WGS sequence"/>
</dbReference>
<evidence type="ECO:0000256" key="2">
    <source>
        <dbReference type="ARBA" id="ARBA00007018"/>
    </source>
</evidence>
<evidence type="ECO:0000256" key="4">
    <source>
        <dbReference type="ARBA" id="ARBA00022989"/>
    </source>
</evidence>
<protein>
    <submittedName>
        <fullName evidence="8">Uncharacterized protein</fullName>
    </submittedName>
</protein>
<comment type="similarity">
    <text evidence="2">Belongs to the ADIPOR family.</text>
</comment>
<evidence type="ECO:0000256" key="5">
    <source>
        <dbReference type="ARBA" id="ARBA00023136"/>
    </source>
</evidence>
<feature type="transmembrane region" description="Helical" evidence="7">
    <location>
        <begin position="88"/>
        <end position="109"/>
    </location>
</feature>
<evidence type="ECO:0000256" key="7">
    <source>
        <dbReference type="SAM" id="Phobius"/>
    </source>
</evidence>
<proteinExistence type="inferred from homology"/>
<name>A0A7R9BVB1_9CRUS</name>
<feature type="binding site" evidence="6">
    <location>
        <position position="252"/>
    </location>
    <ligand>
        <name>Zn(2+)</name>
        <dbReference type="ChEBI" id="CHEBI:29105"/>
    </ligand>
</feature>
<dbReference type="PANTHER" id="PTHR20855">
    <property type="entry name" value="ADIPOR/PROGESTIN RECEPTOR-RELATED"/>
    <property type="match status" value="1"/>
</dbReference>
<feature type="transmembrane region" description="Helical" evidence="7">
    <location>
        <begin position="121"/>
        <end position="144"/>
    </location>
</feature>
<keyword evidence="6" id="KW-0479">Metal-binding</keyword>
<comment type="subcellular location">
    <subcellularLocation>
        <location evidence="1">Membrane</location>
        <topology evidence="1">Multi-pass membrane protein</topology>
    </subcellularLocation>
</comment>
<keyword evidence="3 7" id="KW-0812">Transmembrane</keyword>
<feature type="transmembrane region" description="Helical" evidence="7">
    <location>
        <begin position="188"/>
        <end position="207"/>
    </location>
</feature>
<evidence type="ECO:0000256" key="1">
    <source>
        <dbReference type="ARBA" id="ARBA00004141"/>
    </source>
</evidence>
<dbReference type="GO" id="GO:0016020">
    <property type="term" value="C:membrane"/>
    <property type="evidence" value="ECO:0007669"/>
    <property type="project" value="UniProtKB-SubCell"/>
</dbReference>
<organism evidence="8">
    <name type="scientific">Notodromas monacha</name>
    <dbReference type="NCBI Taxonomy" id="399045"/>
    <lineage>
        <taxon>Eukaryota</taxon>
        <taxon>Metazoa</taxon>
        <taxon>Ecdysozoa</taxon>
        <taxon>Arthropoda</taxon>
        <taxon>Crustacea</taxon>
        <taxon>Oligostraca</taxon>
        <taxon>Ostracoda</taxon>
        <taxon>Podocopa</taxon>
        <taxon>Podocopida</taxon>
        <taxon>Cypridocopina</taxon>
        <taxon>Cypridoidea</taxon>
        <taxon>Cyprididae</taxon>
        <taxon>Notodromas</taxon>
    </lineage>
</organism>
<feature type="transmembrane region" description="Helical" evidence="7">
    <location>
        <begin position="219"/>
        <end position="235"/>
    </location>
</feature>
<keyword evidence="5 7" id="KW-0472">Membrane</keyword>
<gene>
    <name evidence="8" type="ORF">NMOB1V02_LOCUS8936</name>
</gene>
<dbReference type="AlphaFoldDB" id="A0A7R9BVB1"/>
<dbReference type="GO" id="GO:0046872">
    <property type="term" value="F:metal ion binding"/>
    <property type="evidence" value="ECO:0007669"/>
    <property type="project" value="UniProtKB-KW"/>
</dbReference>
<evidence type="ECO:0000313" key="9">
    <source>
        <dbReference type="Proteomes" id="UP000678499"/>
    </source>
</evidence>
<feature type="binding site" evidence="6">
    <location>
        <position position="106"/>
    </location>
    <ligand>
        <name>Zn(2+)</name>
        <dbReference type="ChEBI" id="CHEBI:29105"/>
    </ligand>
</feature>
<dbReference type="EMBL" id="OA884783">
    <property type="protein sequence ID" value="CAD7281288.1"/>
    <property type="molecule type" value="Genomic_DNA"/>
</dbReference>
<accession>A0A7R9BVB1</accession>
<evidence type="ECO:0000256" key="6">
    <source>
        <dbReference type="PIRSR" id="PIRSR604254-1"/>
    </source>
</evidence>
<reference evidence="8" key="1">
    <citation type="submission" date="2020-11" db="EMBL/GenBank/DDBJ databases">
        <authorList>
            <person name="Tran Van P."/>
        </authorList>
    </citation>
    <scope>NUCLEOTIDE SEQUENCE</scope>
</reference>
<dbReference type="Pfam" id="PF03006">
    <property type="entry name" value="HlyIII"/>
    <property type="match status" value="1"/>
</dbReference>
<evidence type="ECO:0000256" key="3">
    <source>
        <dbReference type="ARBA" id="ARBA00022692"/>
    </source>
</evidence>
<feature type="transmembrane region" description="Helical" evidence="7">
    <location>
        <begin position="287"/>
        <end position="313"/>
    </location>
</feature>
<dbReference type="GO" id="GO:0038023">
    <property type="term" value="F:signaling receptor activity"/>
    <property type="evidence" value="ECO:0007669"/>
    <property type="project" value="TreeGrafter"/>
</dbReference>
<dbReference type="OrthoDB" id="529367at2759"/>
<dbReference type="PANTHER" id="PTHR20855:SF143">
    <property type="entry name" value="MEMBRANE PROGESTIN RECEPTOR EPSILON"/>
    <property type="match status" value="1"/>
</dbReference>
<keyword evidence="9" id="KW-1185">Reference proteome</keyword>